<evidence type="ECO:0000256" key="1">
    <source>
        <dbReference type="SAM" id="MobiDB-lite"/>
    </source>
</evidence>
<accession>A0ABQ7B2U3</accession>
<comment type="caution">
    <text evidence="2">The sequence shown here is derived from an EMBL/GenBank/DDBJ whole genome shotgun (WGS) entry which is preliminary data.</text>
</comment>
<protein>
    <submittedName>
        <fullName evidence="2">Uncharacterized protein</fullName>
    </submittedName>
</protein>
<reference evidence="2 3" key="1">
    <citation type="journal article" date="2020" name="BMC Genomics">
        <title>Intraspecific diversification of the crop wild relative Brassica cretica Lam. using demographic model selection.</title>
        <authorList>
            <person name="Kioukis A."/>
            <person name="Michalopoulou V.A."/>
            <person name="Briers L."/>
            <person name="Pirintsos S."/>
            <person name="Studholme D.J."/>
            <person name="Pavlidis P."/>
            <person name="Sarris P.F."/>
        </authorList>
    </citation>
    <scope>NUCLEOTIDE SEQUENCE [LARGE SCALE GENOMIC DNA]</scope>
    <source>
        <strain evidence="3">cv. PFS-1207/04</strain>
    </source>
</reference>
<dbReference type="Proteomes" id="UP000266723">
    <property type="component" value="Unassembled WGS sequence"/>
</dbReference>
<feature type="region of interest" description="Disordered" evidence="1">
    <location>
        <begin position="1"/>
        <end position="33"/>
    </location>
</feature>
<name>A0ABQ7B2U3_BRACR</name>
<evidence type="ECO:0000313" key="2">
    <source>
        <dbReference type="EMBL" id="KAF3520750.1"/>
    </source>
</evidence>
<gene>
    <name evidence="2" type="ORF">DY000_02062219</name>
</gene>
<proteinExistence type="predicted"/>
<keyword evidence="3" id="KW-1185">Reference proteome</keyword>
<sequence length="65" mass="7621">MVTGPECDQRQAAMAVHGDGETVAPSRLSRPHKGKSWINEAMEKKIMIREEEEEEERKKKVWRER</sequence>
<evidence type="ECO:0000313" key="3">
    <source>
        <dbReference type="Proteomes" id="UP000266723"/>
    </source>
</evidence>
<dbReference type="EMBL" id="QGKV02001556">
    <property type="protein sequence ID" value="KAF3520750.1"/>
    <property type="molecule type" value="Genomic_DNA"/>
</dbReference>
<organism evidence="2 3">
    <name type="scientific">Brassica cretica</name>
    <name type="common">Mustard</name>
    <dbReference type="NCBI Taxonomy" id="69181"/>
    <lineage>
        <taxon>Eukaryota</taxon>
        <taxon>Viridiplantae</taxon>
        <taxon>Streptophyta</taxon>
        <taxon>Embryophyta</taxon>
        <taxon>Tracheophyta</taxon>
        <taxon>Spermatophyta</taxon>
        <taxon>Magnoliopsida</taxon>
        <taxon>eudicotyledons</taxon>
        <taxon>Gunneridae</taxon>
        <taxon>Pentapetalae</taxon>
        <taxon>rosids</taxon>
        <taxon>malvids</taxon>
        <taxon>Brassicales</taxon>
        <taxon>Brassicaceae</taxon>
        <taxon>Brassiceae</taxon>
        <taxon>Brassica</taxon>
    </lineage>
</organism>